<keyword evidence="1" id="KW-0175">Coiled coil</keyword>
<evidence type="ECO:0000256" key="1">
    <source>
        <dbReference type="SAM" id="Coils"/>
    </source>
</evidence>
<dbReference type="InterPro" id="IPR000477">
    <property type="entry name" value="RT_dom"/>
</dbReference>
<protein>
    <recommendedName>
        <fullName evidence="3">Reverse transcriptase domain-containing protein</fullName>
    </recommendedName>
</protein>
<feature type="domain" description="Reverse transcriptase" evidence="3">
    <location>
        <begin position="561"/>
        <end position="841"/>
    </location>
</feature>
<evidence type="ECO:0000313" key="5">
    <source>
        <dbReference type="Proteomes" id="UP001314205"/>
    </source>
</evidence>
<dbReference type="GO" id="GO:0071897">
    <property type="term" value="P:DNA biosynthetic process"/>
    <property type="evidence" value="ECO:0007669"/>
    <property type="project" value="UniProtKB-ARBA"/>
</dbReference>
<evidence type="ECO:0000313" key="4">
    <source>
        <dbReference type="EMBL" id="CAK1582659.1"/>
    </source>
</evidence>
<feature type="region of interest" description="Disordered" evidence="2">
    <location>
        <begin position="1"/>
        <end position="95"/>
    </location>
</feature>
<dbReference type="Pfam" id="PF00078">
    <property type="entry name" value="RVT_1"/>
    <property type="match status" value="1"/>
</dbReference>
<dbReference type="AlphaFoldDB" id="A0AAV1KJB2"/>
<feature type="coiled-coil region" evidence="1">
    <location>
        <begin position="416"/>
        <end position="443"/>
    </location>
</feature>
<gene>
    <name evidence="4" type="ORF">PARMNEM_LOCUS4158</name>
</gene>
<evidence type="ECO:0000256" key="2">
    <source>
        <dbReference type="SAM" id="MobiDB-lite"/>
    </source>
</evidence>
<sequence length="1276" mass="147417">MELRNRSIRKGPLPEGERRGTPGAGAGRFSMRTTGGEGLPGRPSAGSPEQCESSASSVLTSSDEYKCDSRAVSPASDVSRAARATQPVTTKAGKPRVRMKWDEEINTFIMRTYFYITKLETDRTMYVKKLFDQFKLKYPHLNITSQRIADQRRVIIRNKLLSDEQIKSIKQQVAIIIENEEAGNNISGSHSDTRDTDHLTAGNSNHIFNLRQTSPPPSLFETQSTTLTFNSATQTVARSCTAQTSIFSVSHSAEINLPDDGTVQKLTDELQTNLALYTGTDPSIRPKVPRLKENKRLYSLLNIFNSHILPKFYSIDSELLHIHTLIYCSALVISKRLGYKISNSPLKKRNSFNNKPAWQIRLEIDISILRADVARLTQFINNNRHPRLVKKIDLIFDKYKVHSTHDKNNIRQNEFLDTLKQKLALKTQRLARYKKSLQRKEDNRLFQTNEKVFYRSLKHNASNVSNEPKEVPTEEELKNYWTDIWKKNKEHNEQASWVKEEKNKAETIESMKFTEVTKLEVEHITKRMKNWKAAGNDNIHNFWYKKFSALHDILAKIITDILKGASEIPSFVTVGITYMIPKSDNTADPSQYRPITCLPTIYKLITSCITLKINTHLTHNKVLAEEQKGCRQNHRGCKEQLIIDSTVIKHATTHNRNLSLTYIDYKKAFDSVPHSWLIRVLQIYKINPDIISYLKGVMSKWKTKLHLNDGTKTIVTEDIPIANGIFQGDSLSPLWFCLTLNPLSSLLNKNNHGYKLTKDTYVNHLMYMDDIKLFAKSEKEMNTLIKITAEYSKDINMTFGLDKCKTLKLHKGRVDSNTESQYDMFTLMDENDTYKYLGLREGRCMQHTAIKKDLSNEYFRRLNLICKKQLNSRNLFKAINTFAIPILTYSFGVIKWSSTDIRNLEIKTRTTMTKHKYLHPKSAIERLTIKRAIGGRSLIDLKRLWEGQIKNLQSFYYEKSANSPLHKAVIESDINYTPLNLSNQDKRSTTVIDHEKEKLSKWRSKELHGRHAHDLEQPHVDLLASNKWLKLGSLFPETEGFLIAIQDQLINTRNYKKYILKDPNMQNDSCRKCHRLPETIQHITSACPSLAQTDYTHRHNQVANYVHQKLANKYNLIPNQLLLPYYQYTPKPVLESDSHRMYFDRAILTDKTIHYNRPDITLIDKLNKIVYLIDIAIPNTHNLQKTITEKILKYTELKEEVTRIWKMNKVYIVPLVLSSTGVIPKCLPHSLKLLDLPENSYITMQKAAILNTCRIVRKFLQEDISNFDSQRDAHLA</sequence>
<feature type="compositionally biased region" description="Polar residues" evidence="2">
    <location>
        <begin position="50"/>
        <end position="62"/>
    </location>
</feature>
<proteinExistence type="predicted"/>
<evidence type="ECO:0000259" key="3">
    <source>
        <dbReference type="PROSITE" id="PS50878"/>
    </source>
</evidence>
<dbReference type="SUPFAM" id="SSF56672">
    <property type="entry name" value="DNA/RNA polymerases"/>
    <property type="match status" value="1"/>
</dbReference>
<dbReference type="CDD" id="cd01650">
    <property type="entry name" value="RT_nLTR_like"/>
    <property type="match status" value="1"/>
</dbReference>
<keyword evidence="5" id="KW-1185">Reference proteome</keyword>
<dbReference type="EMBL" id="CAVLGL010000046">
    <property type="protein sequence ID" value="CAK1582659.1"/>
    <property type="molecule type" value="Genomic_DNA"/>
</dbReference>
<dbReference type="Proteomes" id="UP001314205">
    <property type="component" value="Unassembled WGS sequence"/>
</dbReference>
<dbReference type="PANTHER" id="PTHR35450:SF2">
    <property type="entry name" value="REVERSE TRANSCRIPTASE DOMAIN-CONTAINING PROTEIN"/>
    <property type="match status" value="1"/>
</dbReference>
<comment type="caution">
    <text evidence="4">The sequence shown here is derived from an EMBL/GenBank/DDBJ whole genome shotgun (WGS) entry which is preliminary data.</text>
</comment>
<reference evidence="4 5" key="1">
    <citation type="submission" date="2023-11" db="EMBL/GenBank/DDBJ databases">
        <authorList>
            <person name="Hedman E."/>
            <person name="Englund M."/>
            <person name="Stromberg M."/>
            <person name="Nyberg Akerstrom W."/>
            <person name="Nylinder S."/>
            <person name="Jareborg N."/>
            <person name="Kallberg Y."/>
            <person name="Kronander E."/>
        </authorList>
    </citation>
    <scope>NUCLEOTIDE SEQUENCE [LARGE SCALE GENOMIC DNA]</scope>
</reference>
<dbReference type="InterPro" id="IPR043502">
    <property type="entry name" value="DNA/RNA_pol_sf"/>
</dbReference>
<accession>A0AAV1KJB2</accession>
<organism evidence="4 5">
    <name type="scientific">Parnassius mnemosyne</name>
    <name type="common">clouded apollo</name>
    <dbReference type="NCBI Taxonomy" id="213953"/>
    <lineage>
        <taxon>Eukaryota</taxon>
        <taxon>Metazoa</taxon>
        <taxon>Ecdysozoa</taxon>
        <taxon>Arthropoda</taxon>
        <taxon>Hexapoda</taxon>
        <taxon>Insecta</taxon>
        <taxon>Pterygota</taxon>
        <taxon>Neoptera</taxon>
        <taxon>Endopterygota</taxon>
        <taxon>Lepidoptera</taxon>
        <taxon>Glossata</taxon>
        <taxon>Ditrysia</taxon>
        <taxon>Papilionoidea</taxon>
        <taxon>Papilionidae</taxon>
        <taxon>Parnassiinae</taxon>
        <taxon>Parnassini</taxon>
        <taxon>Parnassius</taxon>
        <taxon>Driopa</taxon>
    </lineage>
</organism>
<dbReference type="PROSITE" id="PS50878">
    <property type="entry name" value="RT_POL"/>
    <property type="match status" value="1"/>
</dbReference>
<name>A0AAV1KJB2_9NEOP</name>
<dbReference type="PANTHER" id="PTHR35450">
    <property type="entry name" value="REVERSE TRANSCRIPTASE DOMAIN-CONTAINING PROTEIN"/>
    <property type="match status" value="1"/>
</dbReference>